<gene>
    <name evidence="1" type="ORF">G6034_14775</name>
</gene>
<proteinExistence type="predicted"/>
<comment type="caution">
    <text evidence="1">The sequence shown here is derived from an EMBL/GenBank/DDBJ whole genome shotgun (WGS) entry which is preliminary data.</text>
</comment>
<protein>
    <submittedName>
        <fullName evidence="1">Uncharacterized protein</fullName>
    </submittedName>
</protein>
<sequence length="89" mass="9373">MATTSGVIITTIHQFVIPLTIVQSEGPMSETPNAPEMNDHIQDAMLARMLANMSVIVCVTVSCVCDISPHPGGHHPPAEHLTMGSIAVA</sequence>
<name>A0A7Y7IIL6_9MICC</name>
<dbReference type="AlphaFoldDB" id="A0A7Y7IIL6"/>
<dbReference type="Proteomes" id="UP000543556">
    <property type="component" value="Unassembled WGS sequence"/>
</dbReference>
<reference evidence="1 2" key="1">
    <citation type="submission" date="2020-02" db="EMBL/GenBank/DDBJ databases">
        <title>Genome sequence of strain AETb3-4.</title>
        <authorList>
            <person name="Gao J."/>
            <person name="Zhang X."/>
        </authorList>
    </citation>
    <scope>NUCLEOTIDE SEQUENCE [LARGE SCALE GENOMIC DNA]</scope>
    <source>
        <strain evidence="1 2">AETb3-4</strain>
    </source>
</reference>
<accession>A0A7Y7IIL6</accession>
<evidence type="ECO:0000313" key="2">
    <source>
        <dbReference type="Proteomes" id="UP000543556"/>
    </source>
</evidence>
<organism evidence="1 2">
    <name type="scientific">Arthrobacter wenxiniae</name>
    <dbReference type="NCBI Taxonomy" id="2713570"/>
    <lineage>
        <taxon>Bacteria</taxon>
        <taxon>Bacillati</taxon>
        <taxon>Actinomycetota</taxon>
        <taxon>Actinomycetes</taxon>
        <taxon>Micrococcales</taxon>
        <taxon>Micrococcaceae</taxon>
        <taxon>Arthrobacter</taxon>
    </lineage>
</organism>
<keyword evidence="2" id="KW-1185">Reference proteome</keyword>
<dbReference type="EMBL" id="JAAMFM010000025">
    <property type="protein sequence ID" value="NVM96141.1"/>
    <property type="molecule type" value="Genomic_DNA"/>
</dbReference>
<evidence type="ECO:0000313" key="1">
    <source>
        <dbReference type="EMBL" id="NVM96141.1"/>
    </source>
</evidence>
<dbReference type="RefSeq" id="WP_176635866.1">
    <property type="nucleotide sequence ID" value="NZ_JAAMFM010000025.1"/>
</dbReference>